<dbReference type="PANTHER" id="PTHR11183">
    <property type="entry name" value="GLYCOGENIN SUBFAMILY MEMBER"/>
    <property type="match status" value="1"/>
</dbReference>
<evidence type="ECO:0000313" key="4">
    <source>
        <dbReference type="EMBL" id="CAJ0579141.1"/>
    </source>
</evidence>
<feature type="transmembrane region" description="Helical" evidence="3">
    <location>
        <begin position="466"/>
        <end position="485"/>
    </location>
</feature>
<dbReference type="GO" id="GO:0008466">
    <property type="term" value="F:glycogenin glucosyltransferase activity"/>
    <property type="evidence" value="ECO:0007669"/>
    <property type="project" value="UniProtKB-EC"/>
</dbReference>
<feature type="transmembrane region" description="Helical" evidence="3">
    <location>
        <begin position="505"/>
        <end position="524"/>
    </location>
</feature>
<feature type="transmembrane region" description="Helical" evidence="3">
    <location>
        <begin position="140"/>
        <end position="163"/>
    </location>
</feature>
<dbReference type="AlphaFoldDB" id="A0AA36D1U0"/>
<organism evidence="4 5">
    <name type="scientific">Mesorhabditis spiculigera</name>
    <dbReference type="NCBI Taxonomy" id="96644"/>
    <lineage>
        <taxon>Eukaryota</taxon>
        <taxon>Metazoa</taxon>
        <taxon>Ecdysozoa</taxon>
        <taxon>Nematoda</taxon>
        <taxon>Chromadorea</taxon>
        <taxon>Rhabditida</taxon>
        <taxon>Rhabditina</taxon>
        <taxon>Rhabditomorpha</taxon>
        <taxon>Rhabditoidea</taxon>
        <taxon>Rhabditidae</taxon>
        <taxon>Mesorhabditinae</taxon>
        <taxon>Mesorhabditis</taxon>
    </lineage>
</organism>
<keyword evidence="3" id="KW-1133">Transmembrane helix</keyword>
<feature type="non-terminal residue" evidence="4">
    <location>
        <position position="639"/>
    </location>
</feature>
<feature type="transmembrane region" description="Helical" evidence="3">
    <location>
        <begin position="90"/>
        <end position="111"/>
    </location>
</feature>
<feature type="transmembrane region" description="Helical" evidence="3">
    <location>
        <begin position="530"/>
        <end position="553"/>
    </location>
</feature>
<feature type="transmembrane region" description="Helical" evidence="3">
    <location>
        <begin position="20"/>
        <end position="40"/>
    </location>
</feature>
<feature type="transmembrane region" description="Helical" evidence="3">
    <location>
        <begin position="565"/>
        <end position="583"/>
    </location>
</feature>
<dbReference type="Pfam" id="PF01501">
    <property type="entry name" value="Glyco_transf_8"/>
    <property type="match status" value="1"/>
</dbReference>
<feature type="transmembrane region" description="Helical" evidence="3">
    <location>
        <begin position="589"/>
        <end position="611"/>
    </location>
</feature>
<dbReference type="EMBL" id="CATQJA010002655">
    <property type="protein sequence ID" value="CAJ0579141.1"/>
    <property type="molecule type" value="Genomic_DNA"/>
</dbReference>
<name>A0AA36D1U0_9BILA</name>
<dbReference type="InterPro" id="IPR029044">
    <property type="entry name" value="Nucleotide-diphossugar_trans"/>
</dbReference>
<dbReference type="Gene3D" id="3.90.550.10">
    <property type="entry name" value="Spore Coat Polysaccharide Biosynthesis Protein SpsA, Chain A"/>
    <property type="match status" value="1"/>
</dbReference>
<evidence type="ECO:0000256" key="3">
    <source>
        <dbReference type="SAM" id="Phobius"/>
    </source>
</evidence>
<comment type="caution">
    <text evidence="4">The sequence shown here is derived from an EMBL/GenBank/DDBJ whole genome shotgun (WGS) entry which is preliminary data.</text>
</comment>
<evidence type="ECO:0000256" key="1">
    <source>
        <dbReference type="ARBA" id="ARBA00038162"/>
    </source>
</evidence>
<dbReference type="InterPro" id="IPR050587">
    <property type="entry name" value="GNT1/Glycosyltrans_8"/>
</dbReference>
<comment type="similarity">
    <text evidence="1">Belongs to the glycosyltransferase 8 family. Glycogenin subfamily.</text>
</comment>
<dbReference type="GO" id="GO:0005978">
    <property type="term" value="P:glycogen biosynthetic process"/>
    <property type="evidence" value="ECO:0007669"/>
    <property type="project" value="UniProtKB-ARBA"/>
</dbReference>
<dbReference type="SUPFAM" id="SSF53448">
    <property type="entry name" value="Nucleotide-diphospho-sugar transferases"/>
    <property type="match status" value="1"/>
</dbReference>
<sequence length="639" mass="72719">MGIDPRPMWIAQMAAEGALIALHMGVVLSAFSRFCAIVQYSQYKAVLSRRGTFTYIVVQIGTAFVVRSVLPPGNHPERTQGGTIDRDTMLTCMIHFACASAAVLLAAPLYAKSHQALNSNNRKGWKSSAVRTAEIRRLRFCLAALIFPLFYSLLQLVLIGVLVKNHKAYREILRILGWMLLCLFVTSQPLSVVLFSSVLPKFSIIARIQKSKYAYASTLSSNDFLLAAEVLAYRINSFNDYPYIVVATEDITNKSIEALKSLNVTVIVKPKIDTPYKASHKAAKYQYTKIYLWSLTQYKKILHLDLDTIPMRPLSEVFQCGSFCATFRHSDRFNSGVFVLEPNMTVYHDMLEKVDHLVSYDGGDQGFLNTYFDQLKYAPMFDGSSLSTKFPRPDGLRTLSWSYNYDVGIYYITGGRLLLQPKIMHFTLGPVKPWLWWSYPIFNLNWEWLAVRTAMEAEVFAPRNDFYLLIASSFLVGIFYSIYQILHFYWHGKYSKVELTKAEELLIPSFIFCGGILAAFQIIPTQTHPSVAWTFFFVNMILWQVFLAGCYRSIRSGLRLPICECARFCCISLCICCGLWMALLSVSNFYLRSLLLLSAGPSGAISIFFLLRRLMGMDKHYRVSYALIEQIPQMVKLAK</sequence>
<feature type="transmembrane region" description="Helical" evidence="3">
    <location>
        <begin position="52"/>
        <end position="70"/>
    </location>
</feature>
<accession>A0AA36D1U0</accession>
<dbReference type="Proteomes" id="UP001177023">
    <property type="component" value="Unassembled WGS sequence"/>
</dbReference>
<evidence type="ECO:0000256" key="2">
    <source>
        <dbReference type="ARBA" id="ARBA00038934"/>
    </source>
</evidence>
<dbReference type="InterPro" id="IPR002495">
    <property type="entry name" value="Glyco_trans_8"/>
</dbReference>
<dbReference type="CDD" id="cd02537">
    <property type="entry name" value="GT8_Glycogenin"/>
    <property type="match status" value="1"/>
</dbReference>
<gene>
    <name evidence="4" type="ORF">MSPICULIGERA_LOCUS17371</name>
</gene>
<keyword evidence="3" id="KW-0812">Transmembrane</keyword>
<feature type="transmembrane region" description="Helical" evidence="3">
    <location>
        <begin position="175"/>
        <end position="199"/>
    </location>
</feature>
<protein>
    <recommendedName>
        <fullName evidence="2">glycogenin glucosyltransferase</fullName>
        <ecNumber evidence="2">2.4.1.186</ecNumber>
    </recommendedName>
</protein>
<keyword evidence="3" id="KW-0472">Membrane</keyword>
<proteinExistence type="inferred from homology"/>
<keyword evidence="5" id="KW-1185">Reference proteome</keyword>
<evidence type="ECO:0000313" key="5">
    <source>
        <dbReference type="Proteomes" id="UP001177023"/>
    </source>
</evidence>
<dbReference type="EC" id="2.4.1.186" evidence="2"/>
<reference evidence="4" key="1">
    <citation type="submission" date="2023-06" db="EMBL/GenBank/DDBJ databases">
        <authorList>
            <person name="Delattre M."/>
        </authorList>
    </citation>
    <scope>NUCLEOTIDE SEQUENCE</scope>
    <source>
        <strain evidence="4">AF72</strain>
    </source>
</reference>